<dbReference type="EMBL" id="JAZHPZ010000008">
    <property type="protein sequence ID" value="MEF2967433.1"/>
    <property type="molecule type" value="Genomic_DNA"/>
</dbReference>
<dbReference type="NCBIfam" id="TIGR00566">
    <property type="entry name" value="trpG_papA"/>
    <property type="match status" value="1"/>
</dbReference>
<dbReference type="Gene3D" id="3.40.50.880">
    <property type="match status" value="1"/>
</dbReference>
<dbReference type="InterPro" id="IPR029062">
    <property type="entry name" value="Class_I_gatase-like"/>
</dbReference>
<dbReference type="PROSITE" id="PS51273">
    <property type="entry name" value="GATASE_TYPE_1"/>
    <property type="match status" value="1"/>
</dbReference>
<keyword evidence="1" id="KW-0315">Glutamine amidotransferase</keyword>
<dbReference type="InterPro" id="IPR017926">
    <property type="entry name" value="GATASE"/>
</dbReference>
<protein>
    <submittedName>
        <fullName evidence="3">Aminodeoxychorismate/anthranilate synthase component II</fullName>
        <ecNumber evidence="3">4.1.3.27</ecNumber>
    </submittedName>
</protein>
<reference evidence="3 4" key="1">
    <citation type="submission" date="2024-02" db="EMBL/GenBank/DDBJ databases">
        <title>A nitrogen-fixing paenibacillus bacterium.</title>
        <authorList>
            <person name="Zhang W.L."/>
            <person name="Chen S.F."/>
        </authorList>
    </citation>
    <scope>NUCLEOTIDE SEQUENCE [LARGE SCALE GENOMIC DNA]</scope>
    <source>
        <strain evidence="3 4">M1</strain>
    </source>
</reference>
<dbReference type="EC" id="4.1.3.27" evidence="3"/>
<dbReference type="InterPro" id="IPR006221">
    <property type="entry name" value="TrpG/PapA_dom"/>
</dbReference>
<sequence length="190" mass="21217">MLLLVDNYDSFVYNIYHTIHYPENEIIVKRNDEFGLDDIVSWKVSKIIISPGPMSPLEAGISNDLITAYMDKLPILGICLGHQCIGHALGCSITRSANPMHGKKSTVTLGNSPLFNHLPGDIPVGRYHSLQISKEDFNERELDIISETEDGTIMAVQHKSYPLFGVQFHPESILTGEYGQVILNNFLYAV</sequence>
<organism evidence="3 4">
    <name type="scientific">Paenibacillus haidiansis</name>
    <dbReference type="NCBI Taxonomy" id="1574488"/>
    <lineage>
        <taxon>Bacteria</taxon>
        <taxon>Bacillati</taxon>
        <taxon>Bacillota</taxon>
        <taxon>Bacilli</taxon>
        <taxon>Bacillales</taxon>
        <taxon>Paenibacillaceae</taxon>
        <taxon>Paenibacillus</taxon>
    </lineage>
</organism>
<feature type="domain" description="Glutamine amidotransferase" evidence="2">
    <location>
        <begin position="3"/>
        <end position="188"/>
    </location>
</feature>
<dbReference type="GO" id="GO:0004049">
    <property type="term" value="F:anthranilate synthase activity"/>
    <property type="evidence" value="ECO:0007669"/>
    <property type="project" value="UniProtKB-EC"/>
</dbReference>
<keyword evidence="4" id="KW-1185">Reference proteome</keyword>
<dbReference type="Proteomes" id="UP001306950">
    <property type="component" value="Unassembled WGS sequence"/>
</dbReference>
<evidence type="ECO:0000313" key="3">
    <source>
        <dbReference type="EMBL" id="MEF2967433.1"/>
    </source>
</evidence>
<dbReference type="Pfam" id="PF00117">
    <property type="entry name" value="GATase"/>
    <property type="match status" value="1"/>
</dbReference>
<dbReference type="RefSeq" id="WP_331847652.1">
    <property type="nucleotide sequence ID" value="NZ_JAZHPZ010000008.1"/>
</dbReference>
<name>A0ABU7VUK3_9BACL</name>
<dbReference type="PRINTS" id="PR00099">
    <property type="entry name" value="CPSGATASE"/>
</dbReference>
<evidence type="ECO:0000259" key="2">
    <source>
        <dbReference type="Pfam" id="PF00117"/>
    </source>
</evidence>
<comment type="caution">
    <text evidence="3">The sequence shown here is derived from an EMBL/GenBank/DDBJ whole genome shotgun (WGS) entry which is preliminary data.</text>
</comment>
<evidence type="ECO:0000313" key="4">
    <source>
        <dbReference type="Proteomes" id="UP001306950"/>
    </source>
</evidence>
<dbReference type="PANTHER" id="PTHR43418">
    <property type="entry name" value="MULTIFUNCTIONAL TRYPTOPHAN BIOSYNTHESIS PROTEIN-RELATED"/>
    <property type="match status" value="1"/>
</dbReference>
<dbReference type="InterPro" id="IPR050472">
    <property type="entry name" value="Anth_synth/Amidotransfase"/>
</dbReference>
<dbReference type="CDD" id="cd01743">
    <property type="entry name" value="GATase1_Anthranilate_Synthase"/>
    <property type="match status" value="1"/>
</dbReference>
<dbReference type="PANTHER" id="PTHR43418:SF4">
    <property type="entry name" value="MULTIFUNCTIONAL TRYPTOPHAN BIOSYNTHESIS PROTEIN"/>
    <property type="match status" value="1"/>
</dbReference>
<keyword evidence="3" id="KW-0456">Lyase</keyword>
<dbReference type="SUPFAM" id="SSF52317">
    <property type="entry name" value="Class I glutamine amidotransferase-like"/>
    <property type="match status" value="1"/>
</dbReference>
<evidence type="ECO:0000256" key="1">
    <source>
        <dbReference type="ARBA" id="ARBA00022962"/>
    </source>
</evidence>
<accession>A0ABU7VUK3</accession>
<proteinExistence type="predicted"/>
<dbReference type="PRINTS" id="PR00096">
    <property type="entry name" value="GATASE"/>
</dbReference>
<gene>
    <name evidence="3" type="ORF">V3851_16525</name>
</gene>
<dbReference type="PRINTS" id="PR00097">
    <property type="entry name" value="ANTSNTHASEII"/>
</dbReference>